<organism evidence="1 2">
    <name type="scientific">Elysia crispata</name>
    <name type="common">lettuce slug</name>
    <dbReference type="NCBI Taxonomy" id="231223"/>
    <lineage>
        <taxon>Eukaryota</taxon>
        <taxon>Metazoa</taxon>
        <taxon>Spiralia</taxon>
        <taxon>Lophotrochozoa</taxon>
        <taxon>Mollusca</taxon>
        <taxon>Gastropoda</taxon>
        <taxon>Heterobranchia</taxon>
        <taxon>Euthyneura</taxon>
        <taxon>Panpulmonata</taxon>
        <taxon>Sacoglossa</taxon>
        <taxon>Placobranchoidea</taxon>
        <taxon>Plakobranchidae</taxon>
        <taxon>Elysia</taxon>
    </lineage>
</organism>
<protein>
    <submittedName>
        <fullName evidence="1">Uncharacterized protein</fullName>
    </submittedName>
</protein>
<dbReference type="EMBL" id="JAWDGP010000750">
    <property type="protein sequence ID" value="KAK3797623.1"/>
    <property type="molecule type" value="Genomic_DNA"/>
</dbReference>
<evidence type="ECO:0000313" key="1">
    <source>
        <dbReference type="EMBL" id="KAK3797623.1"/>
    </source>
</evidence>
<evidence type="ECO:0000313" key="2">
    <source>
        <dbReference type="Proteomes" id="UP001283361"/>
    </source>
</evidence>
<sequence length="72" mass="8235">MERPRALKKTNPALWWTIGTKIERTNQLIVHSFSRKRPASVLGGRDGNRCQESSTKARQTIFFMLVLSTPGY</sequence>
<keyword evidence="2" id="KW-1185">Reference proteome</keyword>
<comment type="caution">
    <text evidence="1">The sequence shown here is derived from an EMBL/GenBank/DDBJ whole genome shotgun (WGS) entry which is preliminary data.</text>
</comment>
<proteinExistence type="predicted"/>
<name>A0AAE1E9B0_9GAST</name>
<dbReference type="Proteomes" id="UP001283361">
    <property type="component" value="Unassembled WGS sequence"/>
</dbReference>
<reference evidence="1" key="1">
    <citation type="journal article" date="2023" name="G3 (Bethesda)">
        <title>A reference genome for the long-term kleptoplast-retaining sea slug Elysia crispata morphotype clarki.</title>
        <authorList>
            <person name="Eastman K.E."/>
            <person name="Pendleton A.L."/>
            <person name="Shaikh M.A."/>
            <person name="Suttiyut T."/>
            <person name="Ogas R."/>
            <person name="Tomko P."/>
            <person name="Gavelis G."/>
            <person name="Widhalm J.R."/>
            <person name="Wisecaver J.H."/>
        </authorList>
    </citation>
    <scope>NUCLEOTIDE SEQUENCE</scope>
    <source>
        <strain evidence="1">ECLA1</strain>
    </source>
</reference>
<accession>A0AAE1E9B0</accession>
<gene>
    <name evidence="1" type="ORF">RRG08_054649</name>
</gene>
<dbReference type="AlphaFoldDB" id="A0AAE1E9B0"/>